<protein>
    <submittedName>
        <fullName evidence="1">Hydrogenase</fullName>
    </submittedName>
</protein>
<reference evidence="1 2" key="1">
    <citation type="submission" date="2019-09" db="EMBL/GenBank/DDBJ databases">
        <title>Sulfurimonas gotlandica sp. nov., a chemoautotrophic and psychrotolerant epsilonproteobacterium isolated from a pelagic redoxcline, and an emended description of the genus Sulfurimonas.</title>
        <authorList>
            <person name="Wang S."/>
            <person name="Jiang L."/>
            <person name="Shao S."/>
        </authorList>
    </citation>
    <scope>NUCLEOTIDE SEQUENCE [LARGE SCALE GENOMIC DNA]</scope>
    <source>
        <strain evidence="1 2">GYSZ_1</strain>
    </source>
</reference>
<dbReference type="AlphaFoldDB" id="A0A5P8NZD3"/>
<keyword evidence="2" id="KW-1185">Reference proteome</keyword>
<dbReference type="GO" id="GO:0030151">
    <property type="term" value="F:molybdenum ion binding"/>
    <property type="evidence" value="ECO:0007669"/>
    <property type="project" value="InterPro"/>
</dbReference>
<name>A0A5P8NZD3_9BACT</name>
<dbReference type="Pfam" id="PF04891">
    <property type="entry name" value="NifQ"/>
    <property type="match status" value="1"/>
</dbReference>
<dbReference type="InterPro" id="IPR006975">
    <property type="entry name" value="NifQ"/>
</dbReference>
<sequence>MSEDIKVLEAKVANLLQFFAKDDYSKNKVAPHIAKVSLEMNHLYQDLGFKSRVEMGKYMSEHFPKLSRMKPKETLWKKYLYDLILETAPACAECRDQDTCFACRV</sequence>
<dbReference type="EMBL" id="CP043617">
    <property type="protein sequence ID" value="QFR48802.1"/>
    <property type="molecule type" value="Genomic_DNA"/>
</dbReference>
<proteinExistence type="predicted"/>
<dbReference type="RefSeq" id="WP_152306745.1">
    <property type="nucleotide sequence ID" value="NZ_CP043617.1"/>
</dbReference>
<evidence type="ECO:0000313" key="1">
    <source>
        <dbReference type="EMBL" id="QFR48802.1"/>
    </source>
</evidence>
<gene>
    <name evidence="1" type="ORF">FJR48_03330</name>
</gene>
<dbReference type="Proteomes" id="UP000326944">
    <property type="component" value="Chromosome"/>
</dbReference>
<dbReference type="GO" id="GO:0009399">
    <property type="term" value="P:nitrogen fixation"/>
    <property type="evidence" value="ECO:0007669"/>
    <property type="project" value="InterPro"/>
</dbReference>
<organism evidence="1 2">
    <name type="scientific">Sulfurimonas lithotrophica</name>
    <dbReference type="NCBI Taxonomy" id="2590022"/>
    <lineage>
        <taxon>Bacteria</taxon>
        <taxon>Pseudomonadati</taxon>
        <taxon>Campylobacterota</taxon>
        <taxon>Epsilonproteobacteria</taxon>
        <taxon>Campylobacterales</taxon>
        <taxon>Sulfurimonadaceae</taxon>
        <taxon>Sulfurimonas</taxon>
    </lineage>
</organism>
<dbReference type="KEGG" id="sulg:FJR48_03330"/>
<accession>A0A5P8NZD3</accession>
<evidence type="ECO:0000313" key="2">
    <source>
        <dbReference type="Proteomes" id="UP000326944"/>
    </source>
</evidence>
<dbReference type="OrthoDB" id="5339710at2"/>